<dbReference type="WBParaSite" id="ACAC_0000002601-mRNA-1">
    <property type="protein sequence ID" value="ACAC_0000002601-mRNA-1"/>
    <property type="gene ID" value="ACAC_0000002601"/>
</dbReference>
<proteinExistence type="predicted"/>
<keyword evidence="2" id="KW-1185">Reference proteome</keyword>
<feature type="compositionally biased region" description="Polar residues" evidence="1">
    <location>
        <begin position="44"/>
        <end position="58"/>
    </location>
</feature>
<sequence>MANELSQTQCLTTGSLQQQLAAFNQPLAFIPVQQHGPAAGTHLGSDSSSTLMPTSATHPSPYPLLNATSPSSDSLFSVSTSLNSLPSECPAHRSDLDLKMEIPDGDESDEFFDLGKHQKVRSASFAGSTQYSNQLAASRQSLFAPSLDTIGSVASGALPSASAFAHLGQKVVHHAVYRNIVD</sequence>
<name>A0A0K0CSQ8_ANGCA</name>
<dbReference type="AlphaFoldDB" id="A0A0K0CSQ8"/>
<evidence type="ECO:0000256" key="1">
    <source>
        <dbReference type="SAM" id="MobiDB-lite"/>
    </source>
</evidence>
<feature type="region of interest" description="Disordered" evidence="1">
    <location>
        <begin position="38"/>
        <end position="59"/>
    </location>
</feature>
<protein>
    <submittedName>
        <fullName evidence="3">Uncharacterized protein</fullName>
    </submittedName>
</protein>
<reference evidence="3" key="2">
    <citation type="submission" date="2017-02" db="UniProtKB">
        <authorList>
            <consortium name="WormBaseParasite"/>
        </authorList>
    </citation>
    <scope>IDENTIFICATION</scope>
</reference>
<accession>A0A0K0CSQ8</accession>
<evidence type="ECO:0000313" key="2">
    <source>
        <dbReference type="Proteomes" id="UP000035642"/>
    </source>
</evidence>
<dbReference type="STRING" id="6313.A0A0K0CSQ8"/>
<organism evidence="2 3">
    <name type="scientific">Angiostrongylus cantonensis</name>
    <name type="common">Rat lungworm</name>
    <dbReference type="NCBI Taxonomy" id="6313"/>
    <lineage>
        <taxon>Eukaryota</taxon>
        <taxon>Metazoa</taxon>
        <taxon>Ecdysozoa</taxon>
        <taxon>Nematoda</taxon>
        <taxon>Chromadorea</taxon>
        <taxon>Rhabditida</taxon>
        <taxon>Rhabditina</taxon>
        <taxon>Rhabditomorpha</taxon>
        <taxon>Strongyloidea</taxon>
        <taxon>Metastrongylidae</taxon>
        <taxon>Angiostrongylus</taxon>
    </lineage>
</organism>
<evidence type="ECO:0000313" key="3">
    <source>
        <dbReference type="WBParaSite" id="ACAC_0000002601-mRNA-1"/>
    </source>
</evidence>
<reference evidence="2" key="1">
    <citation type="submission" date="2012-09" db="EMBL/GenBank/DDBJ databases">
        <authorList>
            <person name="Martin A.A."/>
        </authorList>
    </citation>
    <scope>NUCLEOTIDE SEQUENCE</scope>
</reference>
<dbReference type="Proteomes" id="UP000035642">
    <property type="component" value="Unassembled WGS sequence"/>
</dbReference>